<accession>A0A0M2EDB0</accession>
<evidence type="ECO:0000313" key="5">
    <source>
        <dbReference type="Proteomes" id="UP000325032"/>
    </source>
</evidence>
<evidence type="ECO:0000313" key="4">
    <source>
        <dbReference type="Proteomes" id="UP000185426"/>
    </source>
</evidence>
<keyword evidence="1" id="KW-1133">Transmembrane helix</keyword>
<keyword evidence="1" id="KW-0472">Membrane</keyword>
<accession>A0A498TZC2</accession>
<gene>
    <name evidence="2" type="ORF">BSA145_18450</name>
    <name evidence="3" type="ORF">FX981_03380</name>
</gene>
<organism evidence="2 4">
    <name type="scientific">Bacillus safensis</name>
    <dbReference type="NCBI Taxonomy" id="561879"/>
    <lineage>
        <taxon>Bacteria</taxon>
        <taxon>Bacillati</taxon>
        <taxon>Bacillota</taxon>
        <taxon>Bacilli</taxon>
        <taxon>Bacillales</taxon>
        <taxon>Bacillaceae</taxon>
        <taxon>Bacillus</taxon>
    </lineage>
</organism>
<dbReference type="RefSeq" id="WP_024422723.1">
    <property type="nucleotide sequence ID" value="NZ_AUYP01000070.1"/>
</dbReference>
<sequence>MKRVYQYFSLLSFLFAAYFGITAANALKAENIDQFYLNIAYCALFLGTMILAFDFQKQEKAEDVS</sequence>
<dbReference type="AlphaFoldDB" id="A0A0M2EDB0"/>
<dbReference type="InterPro" id="IPR035403">
    <property type="entry name" value="YmpT-like"/>
</dbReference>
<dbReference type="KEGG" id="bsaf:BSL056_10710"/>
<feature type="transmembrane region" description="Helical" evidence="1">
    <location>
        <begin position="36"/>
        <end position="55"/>
    </location>
</feature>
<dbReference type="EMBL" id="CP015607">
    <property type="protein sequence ID" value="APT47665.1"/>
    <property type="molecule type" value="Genomic_DNA"/>
</dbReference>
<evidence type="ECO:0000256" key="1">
    <source>
        <dbReference type="SAM" id="Phobius"/>
    </source>
</evidence>
<dbReference type="Proteomes" id="UP000325032">
    <property type="component" value="Chromosome"/>
</dbReference>
<evidence type="ECO:0000313" key="3">
    <source>
        <dbReference type="EMBL" id="QEK65110.1"/>
    </source>
</evidence>
<name>A0A0M2EDB0_BACIA</name>
<evidence type="ECO:0000313" key="2">
    <source>
        <dbReference type="EMBL" id="APT47665.1"/>
    </source>
</evidence>
<reference evidence="3" key="3">
    <citation type="submission" date="2019-08" db="EMBL/GenBank/DDBJ databases">
        <authorList>
            <person name="Park J.M."/>
            <person name="Hong C.E."/>
            <person name="Jo S.H."/>
        </authorList>
    </citation>
    <scope>NUCLEOTIDE SEQUENCE</scope>
    <source>
        <strain evidence="3">PgKB20</strain>
    </source>
</reference>
<dbReference type="PATRIC" id="fig|561879.6.peg.2695"/>
<keyword evidence="1" id="KW-0812">Transmembrane</keyword>
<keyword evidence="5" id="KW-1185">Reference proteome</keyword>
<protein>
    <recommendedName>
        <fullName evidence="6">Protein YpmT</fullName>
    </recommendedName>
</protein>
<proteinExistence type="predicted"/>
<reference evidence="2 4" key="1">
    <citation type="submission" date="2016-05" db="EMBL/GenBank/DDBJ databases">
        <title>Complete Genome and Methylome Analysis of Psychrotrophic Bacterial Isolates from Antarctic Lake Untersee.</title>
        <authorList>
            <person name="Fomenkov A."/>
            <person name="Akimov V.N."/>
            <person name="Vasilyeva L.V."/>
            <person name="Andersen D."/>
            <person name="Vincze T."/>
            <person name="Roberts R.J."/>
        </authorList>
    </citation>
    <scope>NUCLEOTIDE SEQUENCE [LARGE SCALE GENOMIC DNA]</scope>
    <source>
        <strain evidence="2 4">U14-5</strain>
    </source>
</reference>
<evidence type="ECO:0008006" key="6">
    <source>
        <dbReference type="Google" id="ProtNLM"/>
    </source>
</evidence>
<dbReference type="Proteomes" id="UP000185426">
    <property type="component" value="Chromosome"/>
</dbReference>
<reference evidence="3 5" key="2">
    <citation type="journal article" date="2018" name="Plant Biotechnol. Rep.">
        <title>Diversity and antifungal activity of endophytic bacteria associated with Panax ginseng seedlings.</title>
        <authorList>
            <person name="Park J.M."/>
            <person name="Hong C.E."/>
            <person name="Jo S.H."/>
        </authorList>
    </citation>
    <scope>NUCLEOTIDE SEQUENCE [LARGE SCALE GENOMIC DNA]</scope>
    <source>
        <strain evidence="3 5">PgKB20</strain>
    </source>
</reference>
<dbReference type="EMBL" id="CP043404">
    <property type="protein sequence ID" value="QEK65110.1"/>
    <property type="molecule type" value="Genomic_DNA"/>
</dbReference>
<dbReference type="Pfam" id="PF17431">
    <property type="entry name" value="YpmT"/>
    <property type="match status" value="1"/>
</dbReference>
<dbReference type="GeneID" id="61770127"/>